<dbReference type="EMBL" id="CAAALY010070696">
    <property type="protein sequence ID" value="VEL24935.1"/>
    <property type="molecule type" value="Genomic_DNA"/>
</dbReference>
<proteinExistence type="predicted"/>
<accession>A0A448X0N1</accession>
<name>A0A448X0N1_9PLAT</name>
<protein>
    <submittedName>
        <fullName evidence="1">Uncharacterized protein</fullName>
    </submittedName>
</protein>
<gene>
    <name evidence="1" type="ORF">PXEA_LOCUS18375</name>
</gene>
<keyword evidence="2" id="KW-1185">Reference proteome</keyword>
<organism evidence="1 2">
    <name type="scientific">Protopolystoma xenopodis</name>
    <dbReference type="NCBI Taxonomy" id="117903"/>
    <lineage>
        <taxon>Eukaryota</taxon>
        <taxon>Metazoa</taxon>
        <taxon>Spiralia</taxon>
        <taxon>Lophotrochozoa</taxon>
        <taxon>Platyhelminthes</taxon>
        <taxon>Monogenea</taxon>
        <taxon>Polyopisthocotylea</taxon>
        <taxon>Polystomatidea</taxon>
        <taxon>Polystomatidae</taxon>
        <taxon>Protopolystoma</taxon>
    </lineage>
</organism>
<evidence type="ECO:0000313" key="2">
    <source>
        <dbReference type="Proteomes" id="UP000784294"/>
    </source>
</evidence>
<dbReference type="Proteomes" id="UP000784294">
    <property type="component" value="Unassembled WGS sequence"/>
</dbReference>
<evidence type="ECO:0000313" key="1">
    <source>
        <dbReference type="EMBL" id="VEL24935.1"/>
    </source>
</evidence>
<sequence>EADYKEDSPIFKLNSLFATGQSNFEVIWILRAAFDRFVDAPPDLGLFGVISLVSFLCEKVSKFSRSIQFCVFATAEYVMGTCRSGNDLQHQLVSVKSVQSIRTQNEKEAGGGVSRTSQILTISPALVAFPTSAL</sequence>
<reference evidence="1" key="1">
    <citation type="submission" date="2018-11" db="EMBL/GenBank/DDBJ databases">
        <authorList>
            <consortium name="Pathogen Informatics"/>
        </authorList>
    </citation>
    <scope>NUCLEOTIDE SEQUENCE</scope>
</reference>
<feature type="non-terminal residue" evidence="1">
    <location>
        <position position="1"/>
    </location>
</feature>
<dbReference type="AlphaFoldDB" id="A0A448X0N1"/>
<comment type="caution">
    <text evidence="1">The sequence shown here is derived from an EMBL/GenBank/DDBJ whole genome shotgun (WGS) entry which is preliminary data.</text>
</comment>